<gene>
    <name evidence="1" type="ORF">FRX31_008094</name>
</gene>
<comment type="caution">
    <text evidence="1">The sequence shown here is derived from an EMBL/GenBank/DDBJ whole genome shotgun (WGS) entry which is preliminary data.</text>
</comment>
<dbReference type="AlphaFoldDB" id="A0A7J6WXZ4"/>
<organism evidence="1 2">
    <name type="scientific">Thalictrum thalictroides</name>
    <name type="common">Rue-anemone</name>
    <name type="synonym">Anemone thalictroides</name>
    <dbReference type="NCBI Taxonomy" id="46969"/>
    <lineage>
        <taxon>Eukaryota</taxon>
        <taxon>Viridiplantae</taxon>
        <taxon>Streptophyta</taxon>
        <taxon>Embryophyta</taxon>
        <taxon>Tracheophyta</taxon>
        <taxon>Spermatophyta</taxon>
        <taxon>Magnoliopsida</taxon>
        <taxon>Ranunculales</taxon>
        <taxon>Ranunculaceae</taxon>
        <taxon>Thalictroideae</taxon>
        <taxon>Thalictrum</taxon>
    </lineage>
</organism>
<dbReference type="Proteomes" id="UP000554482">
    <property type="component" value="Unassembled WGS sequence"/>
</dbReference>
<name>A0A7J6WXZ4_THATH</name>
<protein>
    <submittedName>
        <fullName evidence="1">Uncharacterized protein</fullName>
    </submittedName>
</protein>
<sequence>MVMKSIRLMNVNTNNNLLSVDNQLITTIPLAQNLHSRQQSYSQNDQLIVFKGELVLDDNDNPLKCEHDGDDIQVYIKKRNKMNDMTPEELEEVDELEVVED</sequence>
<reference evidence="1 2" key="1">
    <citation type="submission" date="2020-06" db="EMBL/GenBank/DDBJ databases">
        <title>Transcriptomic and genomic resources for Thalictrum thalictroides and T. hernandezii: Facilitating candidate gene discovery in an emerging model plant lineage.</title>
        <authorList>
            <person name="Arias T."/>
            <person name="Riano-Pachon D.M."/>
            <person name="Di Stilio V.S."/>
        </authorList>
    </citation>
    <scope>NUCLEOTIDE SEQUENCE [LARGE SCALE GENOMIC DNA]</scope>
    <source>
        <strain evidence="2">cv. WT478/WT964</strain>
        <tissue evidence="1">Leaves</tissue>
    </source>
</reference>
<accession>A0A7J6WXZ4</accession>
<dbReference type="EMBL" id="JABWDY010008274">
    <property type="protein sequence ID" value="KAF5202319.1"/>
    <property type="molecule type" value="Genomic_DNA"/>
</dbReference>
<keyword evidence="2" id="KW-1185">Reference proteome</keyword>
<proteinExistence type="predicted"/>
<evidence type="ECO:0000313" key="2">
    <source>
        <dbReference type="Proteomes" id="UP000554482"/>
    </source>
</evidence>
<evidence type="ECO:0000313" key="1">
    <source>
        <dbReference type="EMBL" id="KAF5202319.1"/>
    </source>
</evidence>